<dbReference type="EMBL" id="BMAW01023689">
    <property type="protein sequence ID" value="GFT84025.1"/>
    <property type="molecule type" value="Genomic_DNA"/>
</dbReference>
<feature type="region of interest" description="Disordered" evidence="1">
    <location>
        <begin position="106"/>
        <end position="226"/>
    </location>
</feature>
<sequence length="343" mass="38209">MDSIQTTSTETTQAVSIPTILALVNVINHSDQCLHADTKLAEYISQIPDIQFSSQEEKNNYSTELFSIQEEVRSKYNTLKHEELRLENAKYKDLVSSWGLPDATKPQQFQLQSRRKNSTPVKNIINKRQKTTETTECTNKFSDLIIEEPPEQIEIDDDEDVTPPPPKKSYAPPITIDNEKRESRTSRPVNHTTPTTYAEAAKSSPVALNQAASTSPPPTSNSSVTDIFNQLKDPECLEMFGILKKYIEISKSATTDGAPKKPSYPIPKSSCSTNKKLVFTSHSPLSSEREILLHRPMCSRKGTTSYPTALADKLPLGESRIHSHWPAGIRKDPANAVTTSLTP</sequence>
<accession>A0A8X6PWE0</accession>
<proteinExistence type="predicted"/>
<dbReference type="AlphaFoldDB" id="A0A8X6PWE0"/>
<feature type="compositionally biased region" description="Acidic residues" evidence="1">
    <location>
        <begin position="145"/>
        <end position="161"/>
    </location>
</feature>
<feature type="compositionally biased region" description="Polar residues" evidence="1">
    <location>
        <begin position="132"/>
        <end position="141"/>
    </location>
</feature>
<organism evidence="2 3">
    <name type="scientific">Nephila pilipes</name>
    <name type="common">Giant wood spider</name>
    <name type="synonym">Nephila maculata</name>
    <dbReference type="NCBI Taxonomy" id="299642"/>
    <lineage>
        <taxon>Eukaryota</taxon>
        <taxon>Metazoa</taxon>
        <taxon>Ecdysozoa</taxon>
        <taxon>Arthropoda</taxon>
        <taxon>Chelicerata</taxon>
        <taxon>Arachnida</taxon>
        <taxon>Araneae</taxon>
        <taxon>Araneomorphae</taxon>
        <taxon>Entelegynae</taxon>
        <taxon>Araneoidea</taxon>
        <taxon>Nephilidae</taxon>
        <taxon>Nephila</taxon>
    </lineage>
</organism>
<name>A0A8X6PWE0_NEPPI</name>
<comment type="caution">
    <text evidence="2">The sequence shown here is derived from an EMBL/GenBank/DDBJ whole genome shotgun (WGS) entry which is preliminary data.</text>
</comment>
<evidence type="ECO:0000313" key="3">
    <source>
        <dbReference type="Proteomes" id="UP000887013"/>
    </source>
</evidence>
<gene>
    <name evidence="2" type="ORF">NPIL_297041</name>
</gene>
<feature type="compositionally biased region" description="Polar residues" evidence="1">
    <location>
        <begin position="186"/>
        <end position="196"/>
    </location>
</feature>
<dbReference type="Proteomes" id="UP000887013">
    <property type="component" value="Unassembled WGS sequence"/>
</dbReference>
<keyword evidence="3" id="KW-1185">Reference proteome</keyword>
<protein>
    <submittedName>
        <fullName evidence="2">Uncharacterized protein</fullName>
    </submittedName>
</protein>
<evidence type="ECO:0000313" key="2">
    <source>
        <dbReference type="EMBL" id="GFT84025.1"/>
    </source>
</evidence>
<evidence type="ECO:0000256" key="1">
    <source>
        <dbReference type="SAM" id="MobiDB-lite"/>
    </source>
</evidence>
<reference evidence="2" key="1">
    <citation type="submission" date="2020-08" db="EMBL/GenBank/DDBJ databases">
        <title>Multicomponent nature underlies the extraordinary mechanical properties of spider dragline silk.</title>
        <authorList>
            <person name="Kono N."/>
            <person name="Nakamura H."/>
            <person name="Mori M."/>
            <person name="Yoshida Y."/>
            <person name="Ohtoshi R."/>
            <person name="Malay A.D."/>
            <person name="Moran D.A.P."/>
            <person name="Tomita M."/>
            <person name="Numata K."/>
            <person name="Arakawa K."/>
        </authorList>
    </citation>
    <scope>NUCLEOTIDE SEQUENCE</scope>
</reference>